<dbReference type="HOGENOM" id="CLU_010194_1_2_11"/>
<evidence type="ECO:0000256" key="1">
    <source>
        <dbReference type="ARBA" id="ARBA00004191"/>
    </source>
</evidence>
<dbReference type="SUPFAM" id="SSF51735">
    <property type="entry name" value="NAD(P)-binding Rossmann-fold domains"/>
    <property type="match status" value="1"/>
</dbReference>
<comment type="catalytic activity">
    <reaction evidence="6">
        <text>a (3R)-hydroxyacyl-[ACP] + NADP(+) = a 3-oxoacyl-[ACP] + NADPH + H(+)</text>
        <dbReference type="Rhea" id="RHEA:17397"/>
        <dbReference type="Rhea" id="RHEA-COMP:9916"/>
        <dbReference type="Rhea" id="RHEA-COMP:9945"/>
        <dbReference type="ChEBI" id="CHEBI:15378"/>
        <dbReference type="ChEBI" id="CHEBI:57783"/>
        <dbReference type="ChEBI" id="CHEBI:58349"/>
        <dbReference type="ChEBI" id="CHEBI:78776"/>
        <dbReference type="ChEBI" id="CHEBI:78827"/>
        <dbReference type="EC" id="1.1.1.100"/>
    </reaction>
    <physiologicalReaction direction="right-to-left" evidence="6">
        <dbReference type="Rhea" id="RHEA:17399"/>
    </physiologicalReaction>
</comment>
<name>A0A0E3TQP5_MYCCH</name>
<dbReference type="PRINTS" id="PR00080">
    <property type="entry name" value="SDRFAMILY"/>
</dbReference>
<organism evidence="8 9">
    <name type="scientific">Mycobacteroides chelonae</name>
    <name type="common">Mycobacterium chelonae</name>
    <dbReference type="NCBI Taxonomy" id="1774"/>
    <lineage>
        <taxon>Bacteria</taxon>
        <taxon>Bacillati</taxon>
        <taxon>Actinomycetota</taxon>
        <taxon>Actinomycetes</taxon>
        <taxon>Mycobacteriales</taxon>
        <taxon>Mycobacteriaceae</taxon>
        <taxon>Mycobacteroides</taxon>
    </lineage>
</organism>
<gene>
    <name evidence="8" type="ORF">BKG84_04770</name>
</gene>
<dbReference type="GO" id="GO:0004316">
    <property type="term" value="F:3-oxoacyl-[acyl-carrier-protein] reductase (NADPH) activity"/>
    <property type="evidence" value="ECO:0007669"/>
    <property type="project" value="UniProtKB-EC"/>
</dbReference>
<evidence type="ECO:0000256" key="5">
    <source>
        <dbReference type="ARBA" id="ARBA00040781"/>
    </source>
</evidence>
<keyword evidence="3" id="KW-0964">Secreted</keyword>
<evidence type="ECO:0000313" key="9">
    <source>
        <dbReference type="Proteomes" id="UP000179441"/>
    </source>
</evidence>
<feature type="domain" description="Ketoreductase" evidence="7">
    <location>
        <begin position="11"/>
        <end position="196"/>
    </location>
</feature>
<comment type="caution">
    <text evidence="8">The sequence shown here is derived from an EMBL/GenBank/DDBJ whole genome shotgun (WGS) entry which is preliminary data.</text>
</comment>
<evidence type="ECO:0000259" key="7">
    <source>
        <dbReference type="SMART" id="SM00822"/>
    </source>
</evidence>
<dbReference type="GeneID" id="31678928"/>
<dbReference type="SMART" id="SM00822">
    <property type="entry name" value="PKS_KR"/>
    <property type="match status" value="1"/>
</dbReference>
<comment type="subcellular location">
    <subcellularLocation>
        <location evidence="1">Secreted</location>
        <location evidence="1">Cell wall</location>
    </subcellularLocation>
</comment>
<dbReference type="InterPro" id="IPR057326">
    <property type="entry name" value="KR_dom"/>
</dbReference>
<comment type="similarity">
    <text evidence="2">Belongs to the short-chain dehydrogenases/reductases (SDR) family.</text>
</comment>
<keyword evidence="4" id="KW-0560">Oxidoreductase</keyword>
<dbReference type="FunFam" id="3.40.50.720:FF:000173">
    <property type="entry name" value="3-oxoacyl-[acyl-carrier protein] reductase"/>
    <property type="match status" value="1"/>
</dbReference>
<keyword evidence="3" id="KW-0134">Cell wall</keyword>
<dbReference type="InterPro" id="IPR020904">
    <property type="entry name" value="Sc_DH/Rdtase_CS"/>
</dbReference>
<dbReference type="InterPro" id="IPR002347">
    <property type="entry name" value="SDR_fam"/>
</dbReference>
<keyword evidence="9" id="KW-1185">Reference proteome</keyword>
<dbReference type="PRINTS" id="PR00081">
    <property type="entry name" value="GDHRDH"/>
</dbReference>
<reference evidence="8 9" key="1">
    <citation type="submission" date="2016-10" db="EMBL/GenBank/DDBJ databases">
        <title>Evaluation of Human, Veterinary and Environmental Mycobacterium chelonae Isolates by Core Genome Phylogenomic Analysis, Targeted Gene Comparison, and Anti-microbial Susceptibility Patterns: A Tale of Mistaken Identities.</title>
        <authorList>
            <person name="Fogelson S.B."/>
            <person name="Camus A.C."/>
            <person name="Lorenz W."/>
            <person name="Vasireddy R."/>
            <person name="Vasireddy S."/>
            <person name="Smith T."/>
            <person name="Brown-Elliott B.A."/>
            <person name="Wallace R.J.Jr."/>
            <person name="Hasan N.A."/>
            <person name="Reischl U."/>
            <person name="Sanchez S."/>
        </authorList>
    </citation>
    <scope>NUCLEOTIDE SEQUENCE [LARGE SCALE GENOMIC DNA]</scope>
    <source>
        <strain evidence="8 9">15518</strain>
    </source>
</reference>
<sequence>MSLSGKEFEGQVALVTGASRGIGRSIALALAEHGADIAVHYGNSKPAAEEVAEKISALGRRVLLCQGDIADPAVPELLADTVHAEFGRIDVLVNNAGTHGAGLLLDIAPDYLEETVATNLLGPIRMTKAVVAHMLGQRYGRIINISSVAAGKPDSGQSSYAATKGGLESFTKAIAVEFASRNIISNAVAPGVIYTDMAEITRTHVPATFERLKAQILAKDFAKPEVVANAVLYLASPHNTYITGEVLHIDGGYKMK</sequence>
<dbReference type="PATRIC" id="fig|1774.35.peg.1312"/>
<dbReference type="EMBL" id="MLIS01000001">
    <property type="protein sequence ID" value="OHU77803.1"/>
    <property type="molecule type" value="Genomic_DNA"/>
</dbReference>
<dbReference type="Gene3D" id="3.40.50.720">
    <property type="entry name" value="NAD(P)-binding Rossmann-like Domain"/>
    <property type="match status" value="1"/>
</dbReference>
<proteinExistence type="inferred from homology"/>
<accession>A0A0E3TQP5</accession>
<evidence type="ECO:0000256" key="3">
    <source>
        <dbReference type="ARBA" id="ARBA00022512"/>
    </source>
</evidence>
<dbReference type="OrthoDB" id="286404at2"/>
<dbReference type="PANTHER" id="PTHR42879">
    <property type="entry name" value="3-OXOACYL-(ACYL-CARRIER-PROTEIN) REDUCTASE"/>
    <property type="match status" value="1"/>
</dbReference>
<dbReference type="RefSeq" id="WP_030094856.1">
    <property type="nucleotide sequence ID" value="NZ_BSAK01000007.1"/>
</dbReference>
<evidence type="ECO:0000256" key="4">
    <source>
        <dbReference type="ARBA" id="ARBA00023002"/>
    </source>
</evidence>
<dbReference type="Pfam" id="PF13561">
    <property type="entry name" value="adh_short_C2"/>
    <property type="match status" value="1"/>
</dbReference>
<dbReference type="InterPro" id="IPR050259">
    <property type="entry name" value="SDR"/>
</dbReference>
<evidence type="ECO:0000256" key="6">
    <source>
        <dbReference type="ARBA" id="ARBA00047400"/>
    </source>
</evidence>
<dbReference type="InterPro" id="IPR036291">
    <property type="entry name" value="NAD(P)-bd_dom_sf"/>
</dbReference>
<dbReference type="PANTHER" id="PTHR42879:SF2">
    <property type="entry name" value="3-OXOACYL-[ACYL-CARRIER-PROTEIN] REDUCTASE FABG"/>
    <property type="match status" value="1"/>
</dbReference>
<dbReference type="Proteomes" id="UP000179441">
    <property type="component" value="Unassembled WGS sequence"/>
</dbReference>
<protein>
    <recommendedName>
        <fullName evidence="5">3-oxoacyl-[acyl-carrier-protein] reductase MabA</fullName>
    </recommendedName>
</protein>
<dbReference type="GO" id="GO:0032787">
    <property type="term" value="P:monocarboxylic acid metabolic process"/>
    <property type="evidence" value="ECO:0007669"/>
    <property type="project" value="UniProtKB-ARBA"/>
</dbReference>
<dbReference type="PROSITE" id="PS00061">
    <property type="entry name" value="ADH_SHORT"/>
    <property type="match status" value="1"/>
</dbReference>
<evidence type="ECO:0000313" key="8">
    <source>
        <dbReference type="EMBL" id="OHU77803.1"/>
    </source>
</evidence>
<dbReference type="AlphaFoldDB" id="A0A0E3TQP5"/>
<evidence type="ECO:0000256" key="2">
    <source>
        <dbReference type="ARBA" id="ARBA00006484"/>
    </source>
</evidence>